<comment type="caution">
    <text evidence="2">The sequence shown here is derived from an EMBL/GenBank/DDBJ whole genome shotgun (WGS) entry which is preliminary data.</text>
</comment>
<dbReference type="EMBL" id="JAZGSY010000028">
    <property type="protein sequence ID" value="KAL1842957.1"/>
    <property type="molecule type" value="Genomic_DNA"/>
</dbReference>
<evidence type="ECO:0000313" key="3">
    <source>
        <dbReference type="Proteomes" id="UP001583172"/>
    </source>
</evidence>
<evidence type="ECO:0000313" key="2">
    <source>
        <dbReference type="EMBL" id="KAL1842957.1"/>
    </source>
</evidence>
<protein>
    <submittedName>
        <fullName evidence="2">Uncharacterized protein</fullName>
    </submittedName>
</protein>
<dbReference type="Proteomes" id="UP001583172">
    <property type="component" value="Unassembled WGS sequence"/>
</dbReference>
<accession>A0ABR3VMV6</accession>
<proteinExistence type="predicted"/>
<keyword evidence="3" id="KW-1185">Reference proteome</keyword>
<reference evidence="2 3" key="1">
    <citation type="journal article" date="2024" name="Commun. Biol.">
        <title>Comparative genomic analysis of thermophilic fungi reveals convergent evolutionary adaptations and gene losses.</title>
        <authorList>
            <person name="Steindorff A.S."/>
            <person name="Aguilar-Pontes M.V."/>
            <person name="Robinson A.J."/>
            <person name="Andreopoulos B."/>
            <person name="LaButti K."/>
            <person name="Kuo A."/>
            <person name="Mondo S."/>
            <person name="Riley R."/>
            <person name="Otillar R."/>
            <person name="Haridas S."/>
            <person name="Lipzen A."/>
            <person name="Grimwood J."/>
            <person name="Schmutz J."/>
            <person name="Clum A."/>
            <person name="Reid I.D."/>
            <person name="Moisan M.C."/>
            <person name="Butler G."/>
            <person name="Nguyen T.T.M."/>
            <person name="Dewar K."/>
            <person name="Conant G."/>
            <person name="Drula E."/>
            <person name="Henrissat B."/>
            <person name="Hansel C."/>
            <person name="Singer S."/>
            <person name="Hutchinson M.I."/>
            <person name="de Vries R.P."/>
            <person name="Natvig D.O."/>
            <person name="Powell A.J."/>
            <person name="Tsang A."/>
            <person name="Grigoriev I.V."/>
        </authorList>
    </citation>
    <scope>NUCLEOTIDE SEQUENCE [LARGE SCALE GENOMIC DNA]</scope>
    <source>
        <strain evidence="2 3">CBS 620.91</strain>
    </source>
</reference>
<name>A0ABR3VMV6_HUMIN</name>
<sequence length="115" mass="13102">MAPDNEAQDIAKAIMQKAELSVSQVKNELREAEGELSAPASDHVMSPEREVDDEVAEDIHQDCQERAQWYADRYASVKRELIDMTFRLGEAQAALPRRGIKRSRRPETEMVDMTI</sequence>
<feature type="region of interest" description="Disordered" evidence="1">
    <location>
        <begin position="30"/>
        <end position="56"/>
    </location>
</feature>
<evidence type="ECO:0000256" key="1">
    <source>
        <dbReference type="SAM" id="MobiDB-lite"/>
    </source>
</evidence>
<organism evidence="2 3">
    <name type="scientific">Humicola insolens</name>
    <name type="common">Soft-rot fungus</name>
    <dbReference type="NCBI Taxonomy" id="85995"/>
    <lineage>
        <taxon>Eukaryota</taxon>
        <taxon>Fungi</taxon>
        <taxon>Dikarya</taxon>
        <taxon>Ascomycota</taxon>
        <taxon>Pezizomycotina</taxon>
        <taxon>Sordariomycetes</taxon>
        <taxon>Sordariomycetidae</taxon>
        <taxon>Sordariales</taxon>
        <taxon>Chaetomiaceae</taxon>
        <taxon>Mycothermus</taxon>
    </lineage>
</organism>
<gene>
    <name evidence="2" type="ORF">VTJ49DRAFT_3598</name>
</gene>